<keyword evidence="2" id="KW-1185">Reference proteome</keyword>
<dbReference type="Gene3D" id="3.60.20.40">
    <property type="match status" value="1"/>
</dbReference>
<gene>
    <name evidence="1" type="ORF">OHC33_000760</name>
</gene>
<evidence type="ECO:0000313" key="2">
    <source>
        <dbReference type="Proteomes" id="UP001316803"/>
    </source>
</evidence>
<dbReference type="Pfam" id="PF01019">
    <property type="entry name" value="G_glu_transpept"/>
    <property type="match status" value="1"/>
</dbReference>
<dbReference type="InterPro" id="IPR043138">
    <property type="entry name" value="GGT_lsub"/>
</dbReference>
<dbReference type="InterPro" id="IPR043137">
    <property type="entry name" value="GGT_ssub_C"/>
</dbReference>
<organism evidence="1 2">
    <name type="scientific">Knufia fluminis</name>
    <dbReference type="NCBI Taxonomy" id="191047"/>
    <lineage>
        <taxon>Eukaryota</taxon>
        <taxon>Fungi</taxon>
        <taxon>Dikarya</taxon>
        <taxon>Ascomycota</taxon>
        <taxon>Pezizomycotina</taxon>
        <taxon>Eurotiomycetes</taxon>
        <taxon>Chaetothyriomycetidae</taxon>
        <taxon>Chaetothyriales</taxon>
        <taxon>Trichomeriaceae</taxon>
        <taxon>Knufia</taxon>
    </lineage>
</organism>
<dbReference type="Proteomes" id="UP001316803">
    <property type="component" value="Unassembled WGS sequence"/>
</dbReference>
<dbReference type="InterPro" id="IPR052896">
    <property type="entry name" value="GGT-like_enzyme"/>
</dbReference>
<evidence type="ECO:0008006" key="3">
    <source>
        <dbReference type="Google" id="ProtNLM"/>
    </source>
</evidence>
<dbReference type="Gene3D" id="1.10.246.130">
    <property type="match status" value="1"/>
</dbReference>
<reference evidence="1 2" key="1">
    <citation type="submission" date="2022-12" db="EMBL/GenBank/DDBJ databases">
        <title>Genomic features and morphological characterization of a novel Knufia sp. strain isolated from spacecraft assembly facility.</title>
        <authorList>
            <person name="Teixeira M."/>
            <person name="Chander A.M."/>
            <person name="Stajich J.E."/>
            <person name="Venkateswaran K."/>
        </authorList>
    </citation>
    <scope>NUCLEOTIDE SEQUENCE [LARGE SCALE GENOMIC DNA]</scope>
    <source>
        <strain evidence="1 2">FJI-L2-BK-P2</strain>
    </source>
</reference>
<comment type="caution">
    <text evidence="1">The sequence shown here is derived from an EMBL/GenBank/DDBJ whole genome shotgun (WGS) entry which is preliminary data.</text>
</comment>
<protein>
    <recommendedName>
        <fullName evidence="3">Gamma-glutamyltransferase</fullName>
    </recommendedName>
</protein>
<dbReference type="SUPFAM" id="SSF56235">
    <property type="entry name" value="N-terminal nucleophile aminohydrolases (Ntn hydrolases)"/>
    <property type="match status" value="1"/>
</dbReference>
<dbReference type="AlphaFoldDB" id="A0AAN8EKQ5"/>
<accession>A0AAN8EKQ5</accession>
<name>A0AAN8EKQ5_9EURO</name>
<dbReference type="PANTHER" id="PTHR43881:SF1">
    <property type="entry name" value="GAMMA-GLUTAMYLTRANSPEPTIDASE (AFU_ORTHOLOGUE AFUA_4G13580)"/>
    <property type="match status" value="1"/>
</dbReference>
<dbReference type="PANTHER" id="PTHR43881">
    <property type="entry name" value="GAMMA-GLUTAMYLTRANSPEPTIDASE (AFU_ORTHOLOGUE AFUA_4G13580)"/>
    <property type="match status" value="1"/>
</dbReference>
<evidence type="ECO:0000313" key="1">
    <source>
        <dbReference type="EMBL" id="KAK5957573.1"/>
    </source>
</evidence>
<dbReference type="InterPro" id="IPR029055">
    <property type="entry name" value="Ntn_hydrolases_N"/>
</dbReference>
<proteinExistence type="predicted"/>
<dbReference type="EMBL" id="JAKLMC020000002">
    <property type="protein sequence ID" value="KAK5957573.1"/>
    <property type="molecule type" value="Genomic_DNA"/>
</dbReference>
<dbReference type="PRINTS" id="PR01210">
    <property type="entry name" value="GGTRANSPTASE"/>
</dbReference>
<sequence length="617" mass="66843">MPLTAEDVYPTINQEMAFARHASRRSAVHSTGGMVSCTQPLAAEAGQRILNMGGNAADAAVAVAAGLNMTEPSQTGIGGDMFCLYWDAKEKKVHALNGSGRSAKDSTLEQVRKELELTPDQKGKIPLSSALAVTVPGAAAGWCDVVERFGSGKVSMEDILTPAIELGEKGFPVSQLSAALWQAGDQQLRDASPNFREMLRKDPKAENFVRAPRAGEIMQNPTLAKTFRTLAAEGKKGFYSGRIGKAIIDVLKLTGGSLEMEDLEDHVQRGIQETEPISLAFTGQNISTKRVGERDGSSSGYTVELWEHPPNGQGIVALMALGILEELEKNRLIRTFSPTDHNAADYLHAVIEALRISFSDANWWVTDPDHSPVKPAEMISRSYLAERAKLFDKTKAQPFSHGQPGQSPAQNHSDTVYFCVTDKEGNGMSFINSNYSGFGTGIIPEGCGFTLQNRGANFELGPEDHPNIYKGGKRPYHTIIPGMLTHGEGDKRELHSVYGVMGGFMQPQGHVQVLMNMEVFGMNPQEALDAPRVCIGAGMPSVGEVMDMTVYLEEGIDDEVVRALEQLGHKVQVLHGFQRSMFGRGQIIRRHVDDLTGQVVYSAGSDPRGDGCAMPAT</sequence>